<gene>
    <name evidence="2" type="ORF">N7532_006432</name>
</gene>
<protein>
    <submittedName>
        <fullName evidence="2">Uncharacterized protein</fullName>
    </submittedName>
</protein>
<reference evidence="2" key="1">
    <citation type="submission" date="2022-11" db="EMBL/GenBank/DDBJ databases">
        <authorList>
            <person name="Petersen C."/>
        </authorList>
    </citation>
    <scope>NUCLEOTIDE SEQUENCE</scope>
    <source>
        <strain evidence="2">IBT 30761</strain>
    </source>
</reference>
<accession>A0A9W9FFY7</accession>
<feature type="compositionally biased region" description="Polar residues" evidence="1">
    <location>
        <begin position="11"/>
        <end position="24"/>
    </location>
</feature>
<sequence length="257" mass="27873">MRVHVLRCRSATGQNASGAGTSPEMSKAISKRRTGRVLFFIVAHDVSSIDMRRRYGGFESRYHPPPKEGTDLGTARGKHGLNAGRTLVGRPRVLWTNVQVDPGPVVALLAEQIEDREDPPRVATPAQPQPPSDRRSNRETFLERYDGGAQVPSATNGRSAVLLAWECRARVETSSCSNLPTLYSIQVRLRSSTSVYLHGPRRIALNGAAGLDSDLCHSSLVLGGQHDAMGKEDRGEALIGPCRTNGDCDAMDGHPSR</sequence>
<comment type="caution">
    <text evidence="2">The sequence shown here is derived from an EMBL/GenBank/DDBJ whole genome shotgun (WGS) entry which is preliminary data.</text>
</comment>
<reference evidence="2" key="2">
    <citation type="journal article" date="2023" name="IMA Fungus">
        <title>Comparative genomic study of the Penicillium genus elucidates a diverse pangenome and 15 lateral gene transfer events.</title>
        <authorList>
            <person name="Petersen C."/>
            <person name="Sorensen T."/>
            <person name="Nielsen M.R."/>
            <person name="Sondergaard T.E."/>
            <person name="Sorensen J.L."/>
            <person name="Fitzpatrick D.A."/>
            <person name="Frisvad J.C."/>
            <person name="Nielsen K.L."/>
        </authorList>
    </citation>
    <scope>NUCLEOTIDE SEQUENCE</scope>
    <source>
        <strain evidence="2">IBT 30761</strain>
    </source>
</reference>
<dbReference type="Proteomes" id="UP001149074">
    <property type="component" value="Unassembled WGS sequence"/>
</dbReference>
<dbReference type="EMBL" id="JAPQKI010000005">
    <property type="protein sequence ID" value="KAJ5099431.1"/>
    <property type="molecule type" value="Genomic_DNA"/>
</dbReference>
<name>A0A9W9FFY7_9EURO</name>
<evidence type="ECO:0000313" key="3">
    <source>
        <dbReference type="Proteomes" id="UP001149074"/>
    </source>
</evidence>
<evidence type="ECO:0000313" key="2">
    <source>
        <dbReference type="EMBL" id="KAJ5099431.1"/>
    </source>
</evidence>
<dbReference type="AlphaFoldDB" id="A0A9W9FFY7"/>
<dbReference type="GeneID" id="81357905"/>
<feature type="region of interest" description="Disordered" evidence="1">
    <location>
        <begin position="113"/>
        <end position="137"/>
    </location>
</feature>
<dbReference type="RefSeq" id="XP_056475085.1">
    <property type="nucleotide sequence ID" value="XM_056618926.1"/>
</dbReference>
<feature type="region of interest" description="Disordered" evidence="1">
    <location>
        <begin position="9"/>
        <end position="28"/>
    </location>
</feature>
<proteinExistence type="predicted"/>
<keyword evidence="3" id="KW-1185">Reference proteome</keyword>
<organism evidence="2 3">
    <name type="scientific">Penicillium argentinense</name>
    <dbReference type="NCBI Taxonomy" id="1131581"/>
    <lineage>
        <taxon>Eukaryota</taxon>
        <taxon>Fungi</taxon>
        <taxon>Dikarya</taxon>
        <taxon>Ascomycota</taxon>
        <taxon>Pezizomycotina</taxon>
        <taxon>Eurotiomycetes</taxon>
        <taxon>Eurotiomycetidae</taxon>
        <taxon>Eurotiales</taxon>
        <taxon>Aspergillaceae</taxon>
        <taxon>Penicillium</taxon>
    </lineage>
</organism>
<evidence type="ECO:0000256" key="1">
    <source>
        <dbReference type="SAM" id="MobiDB-lite"/>
    </source>
</evidence>